<dbReference type="PANTHER" id="PTHR17985">
    <property type="entry name" value="SER/THR-RICH PROTEIN T10 IN DGCR REGION"/>
    <property type="match status" value="1"/>
</dbReference>
<protein>
    <submittedName>
        <fullName evidence="1">Uncharacterized protein</fullName>
    </submittedName>
</protein>
<dbReference type="PANTHER" id="PTHR17985:SF8">
    <property type="entry name" value="TRANSPORT AND GOLGI ORGANIZATION PROTEIN 2 HOMOLOG"/>
    <property type="match status" value="1"/>
</dbReference>
<sequence length="249" mass="27774">MGKPTEQPGQSNNAKSSRGSLIVGFLRSPPGLLGSTYCNSLCEDPENIDLRKAFNPFHLITIDIHGRNANCERLEADPSTVRMTYLTNRRSSDAPIRQSECMTPPINACEYYAIGNSMIDRPFQKVVTGRSDFKNVVEKYSGAEASENGNEALTNELLEFLRSTKRCFPDESLTEHAKGTIVPPQMLPGLSSRFISLPQTQYGTRTNTIIIVDTANNTTYHEWTIKEPIDGANPTWLHSKFQFMLSPPN</sequence>
<reference evidence="1 2" key="1">
    <citation type="submission" date="2024-08" db="EMBL/GenBank/DDBJ databases">
        <authorList>
            <person name="Cucini C."/>
            <person name="Frati F."/>
        </authorList>
    </citation>
    <scope>NUCLEOTIDE SEQUENCE [LARGE SCALE GENOMIC DNA]</scope>
</reference>
<organism evidence="1 2">
    <name type="scientific">Orchesella dallaii</name>
    <dbReference type="NCBI Taxonomy" id="48710"/>
    <lineage>
        <taxon>Eukaryota</taxon>
        <taxon>Metazoa</taxon>
        <taxon>Ecdysozoa</taxon>
        <taxon>Arthropoda</taxon>
        <taxon>Hexapoda</taxon>
        <taxon>Collembola</taxon>
        <taxon>Entomobryomorpha</taxon>
        <taxon>Entomobryoidea</taxon>
        <taxon>Orchesellidae</taxon>
        <taxon>Orchesellinae</taxon>
        <taxon>Orchesella</taxon>
    </lineage>
</organism>
<proteinExistence type="predicted"/>
<keyword evidence="2" id="KW-1185">Reference proteome</keyword>
<evidence type="ECO:0000313" key="1">
    <source>
        <dbReference type="EMBL" id="CAL8073087.1"/>
    </source>
</evidence>
<comment type="caution">
    <text evidence="1">The sequence shown here is derived from an EMBL/GenBank/DDBJ whole genome shotgun (WGS) entry which is preliminary data.</text>
</comment>
<dbReference type="InterPro" id="IPR008551">
    <property type="entry name" value="TANGO2"/>
</dbReference>
<dbReference type="Pfam" id="PF05742">
    <property type="entry name" value="TANGO2"/>
    <property type="match status" value="1"/>
</dbReference>
<evidence type="ECO:0000313" key="2">
    <source>
        <dbReference type="Proteomes" id="UP001642540"/>
    </source>
</evidence>
<dbReference type="Proteomes" id="UP001642540">
    <property type="component" value="Unassembled WGS sequence"/>
</dbReference>
<accession>A0ABP1PQ33</accession>
<name>A0ABP1PQ33_9HEXA</name>
<gene>
    <name evidence="1" type="ORF">ODALV1_LOCUS2480</name>
</gene>
<dbReference type="EMBL" id="CAXLJM020000007">
    <property type="protein sequence ID" value="CAL8073087.1"/>
    <property type="molecule type" value="Genomic_DNA"/>
</dbReference>